<evidence type="ECO:0000256" key="1">
    <source>
        <dbReference type="ARBA" id="ARBA00004123"/>
    </source>
</evidence>
<dbReference type="Pfam" id="PF01429">
    <property type="entry name" value="MBD"/>
    <property type="match status" value="1"/>
</dbReference>
<dbReference type="InterPro" id="IPR016177">
    <property type="entry name" value="DNA-bd_dom_sf"/>
</dbReference>
<proteinExistence type="predicted"/>
<keyword evidence="2" id="KW-0805">Transcription regulation</keyword>
<evidence type="ECO:0000256" key="3">
    <source>
        <dbReference type="ARBA" id="ARBA00023125"/>
    </source>
</evidence>
<evidence type="ECO:0000256" key="2">
    <source>
        <dbReference type="ARBA" id="ARBA00023015"/>
    </source>
</evidence>
<evidence type="ECO:0000313" key="8">
    <source>
        <dbReference type="Proteomes" id="UP000095767"/>
    </source>
</evidence>
<dbReference type="GO" id="GO:0003677">
    <property type="term" value="F:DNA binding"/>
    <property type="evidence" value="ECO:0007669"/>
    <property type="project" value="UniProtKB-KW"/>
</dbReference>
<evidence type="ECO:0000256" key="4">
    <source>
        <dbReference type="ARBA" id="ARBA00023163"/>
    </source>
</evidence>
<comment type="caution">
    <text evidence="7">The sequence shown here is derived from an EMBL/GenBank/DDBJ whole genome shotgun (WGS) entry which is preliminary data.</text>
</comment>
<dbReference type="InterPro" id="IPR038945">
    <property type="entry name" value="MBD13-like"/>
</dbReference>
<dbReference type="PANTHER" id="PTHR34067">
    <property type="entry name" value="OS04G0193200 PROTEIN"/>
    <property type="match status" value="1"/>
</dbReference>
<dbReference type="Gene3D" id="3.30.890.10">
    <property type="entry name" value="Methyl-cpg-binding Protein 2, Chain A"/>
    <property type="match status" value="1"/>
</dbReference>
<evidence type="ECO:0000313" key="7">
    <source>
        <dbReference type="EMBL" id="OEL38004.1"/>
    </source>
</evidence>
<dbReference type="EMBL" id="LWDX02003291">
    <property type="protein sequence ID" value="OEL38004.1"/>
    <property type="molecule type" value="Genomic_DNA"/>
</dbReference>
<keyword evidence="8" id="KW-1185">Reference proteome</keyword>
<sequence>MGSSTAAPIVISDDHEEPVAPVATVPAGAEHEQQAVAAEGLLDDDDDDGIERPDWLPDGFEIEGYYVEDGSFKTTGYICPVSGLNLSMMSEVLDYCFSGAMDRGIAAKETLDDESTLQGMYAWLTGKPGWVLEIRAGGDNFSKMFKIIAQLEFSVNTLPPGWVKETAFRKCSNGIRKDSYYTDPITEKVFRSLKSAEQYFSSGGEPLGAHVPIMSVTDMYSFDSCTDMLPCLARRLKMEGAGDQGECHTSCSKYLWLFAKCMVEL</sequence>
<protein>
    <recommendedName>
        <fullName evidence="6">MBD domain-containing protein</fullName>
    </recommendedName>
</protein>
<evidence type="ECO:0000259" key="6">
    <source>
        <dbReference type="PROSITE" id="PS50982"/>
    </source>
</evidence>
<dbReference type="PROSITE" id="PS50982">
    <property type="entry name" value="MBD"/>
    <property type="match status" value="1"/>
</dbReference>
<dbReference type="Proteomes" id="UP000095767">
    <property type="component" value="Unassembled WGS sequence"/>
</dbReference>
<dbReference type="PANTHER" id="PTHR34067:SF25">
    <property type="entry name" value="OS04G0193200 PROTEIN"/>
    <property type="match status" value="1"/>
</dbReference>
<name>A0A1E5WKZ0_9POAL</name>
<dbReference type="OrthoDB" id="10072024at2759"/>
<feature type="domain" description="MBD" evidence="6">
    <location>
        <begin position="148"/>
        <end position="229"/>
    </location>
</feature>
<dbReference type="STRING" id="888268.A0A1E5WKZ0"/>
<dbReference type="AlphaFoldDB" id="A0A1E5WKZ0"/>
<keyword evidence="3" id="KW-0238">DNA-binding</keyword>
<accession>A0A1E5WKZ0</accession>
<comment type="subcellular location">
    <subcellularLocation>
        <location evidence="1">Nucleus</location>
    </subcellularLocation>
</comment>
<dbReference type="SUPFAM" id="SSF54171">
    <property type="entry name" value="DNA-binding domain"/>
    <property type="match status" value="1"/>
</dbReference>
<gene>
    <name evidence="7" type="ORF">BAE44_0000977</name>
</gene>
<dbReference type="InterPro" id="IPR001739">
    <property type="entry name" value="Methyl_CpG_DNA-bd"/>
</dbReference>
<evidence type="ECO:0000256" key="5">
    <source>
        <dbReference type="ARBA" id="ARBA00023242"/>
    </source>
</evidence>
<dbReference type="GO" id="GO:0005634">
    <property type="term" value="C:nucleus"/>
    <property type="evidence" value="ECO:0007669"/>
    <property type="project" value="UniProtKB-SubCell"/>
</dbReference>
<organism evidence="7 8">
    <name type="scientific">Dichanthelium oligosanthes</name>
    <dbReference type="NCBI Taxonomy" id="888268"/>
    <lineage>
        <taxon>Eukaryota</taxon>
        <taxon>Viridiplantae</taxon>
        <taxon>Streptophyta</taxon>
        <taxon>Embryophyta</taxon>
        <taxon>Tracheophyta</taxon>
        <taxon>Spermatophyta</taxon>
        <taxon>Magnoliopsida</taxon>
        <taxon>Liliopsida</taxon>
        <taxon>Poales</taxon>
        <taxon>Poaceae</taxon>
        <taxon>PACMAD clade</taxon>
        <taxon>Panicoideae</taxon>
        <taxon>Panicodae</taxon>
        <taxon>Paniceae</taxon>
        <taxon>Dichantheliinae</taxon>
        <taxon>Dichanthelium</taxon>
    </lineage>
</organism>
<reference evidence="7 8" key="1">
    <citation type="submission" date="2016-09" db="EMBL/GenBank/DDBJ databases">
        <title>The draft genome of Dichanthelium oligosanthes: A C3 panicoid grass species.</title>
        <authorList>
            <person name="Studer A.J."/>
            <person name="Schnable J.C."/>
            <person name="Brutnell T.P."/>
        </authorList>
    </citation>
    <scope>NUCLEOTIDE SEQUENCE [LARGE SCALE GENOMIC DNA]</scope>
    <source>
        <strain evidence="8">cv. Kellogg 1175</strain>
        <tissue evidence="7">Leaf</tissue>
    </source>
</reference>
<keyword evidence="4" id="KW-0804">Transcription</keyword>
<keyword evidence="5" id="KW-0539">Nucleus</keyword>